<dbReference type="PANTHER" id="PTHR33175:SF3">
    <property type="entry name" value="DNA-BINDING PROTEIN HU-BETA"/>
    <property type="match status" value="1"/>
</dbReference>
<evidence type="ECO:0000256" key="6">
    <source>
        <dbReference type="ARBA" id="ARBA00040491"/>
    </source>
</evidence>
<dbReference type="PROSITE" id="PS00045">
    <property type="entry name" value="HISTONE_LIKE"/>
    <property type="match status" value="1"/>
</dbReference>
<accession>A0A2P5T1E6</accession>
<dbReference type="AlphaFoldDB" id="A0A2P5T1E6"/>
<evidence type="ECO:0000256" key="2">
    <source>
        <dbReference type="ARBA" id="ARBA00010529"/>
    </source>
</evidence>
<proteinExistence type="inferred from homology"/>
<dbReference type="RefSeq" id="WP_136132713.1">
    <property type="nucleotide sequence ID" value="NZ_PDKR01000005.1"/>
</dbReference>
<sequence length="91" mass="9720">MNKSQLINKIALDEDISKSVVGRVLDALTCSISTALKSGDEVVIVGFGRFSVRNRAARIGRNPQTGQEINIPAGKIPGFRAGKTLKNAINL</sequence>
<protein>
    <recommendedName>
        <fullName evidence="6">DNA-binding protein HU-beta</fullName>
    </recommendedName>
    <alternativeName>
        <fullName evidence="7">HU-1</fullName>
    </alternativeName>
    <alternativeName>
        <fullName evidence="8">NS1</fullName>
    </alternativeName>
</protein>
<dbReference type="SMART" id="SM00411">
    <property type="entry name" value="BHL"/>
    <property type="match status" value="1"/>
</dbReference>
<keyword evidence="4" id="KW-0226">DNA condensation</keyword>
<evidence type="ECO:0000256" key="4">
    <source>
        <dbReference type="ARBA" id="ARBA00023067"/>
    </source>
</evidence>
<comment type="subunit">
    <text evidence="3">Heterodimer of an alpha and a beta chain.</text>
</comment>
<dbReference type="Pfam" id="PF00216">
    <property type="entry name" value="Bac_DNA_binding"/>
    <property type="match status" value="1"/>
</dbReference>
<dbReference type="OrthoDB" id="9799835at2"/>
<evidence type="ECO:0000256" key="3">
    <source>
        <dbReference type="ARBA" id="ARBA00011870"/>
    </source>
</evidence>
<dbReference type="PANTHER" id="PTHR33175">
    <property type="entry name" value="DNA-BINDING PROTEIN HU"/>
    <property type="match status" value="1"/>
</dbReference>
<dbReference type="GO" id="GO:0042802">
    <property type="term" value="F:identical protein binding"/>
    <property type="evidence" value="ECO:0007669"/>
    <property type="project" value="UniProtKB-ARBA"/>
</dbReference>
<reference evidence="10 11" key="1">
    <citation type="journal article" date="2018" name="Genome Biol. Evol.">
        <title>Cladogenesis and Genomic Streamlining in Extracellular Endosymbionts of Tropical Stink Bugs.</title>
        <authorList>
            <person name="Otero-Bravo A."/>
            <person name="Goffredi S."/>
            <person name="Sabree Z.L."/>
        </authorList>
    </citation>
    <scope>NUCLEOTIDE SEQUENCE [LARGE SCALE GENOMIC DNA]</scope>
    <source>
        <strain evidence="10 11">SoEO</strain>
    </source>
</reference>
<evidence type="ECO:0000256" key="1">
    <source>
        <dbReference type="ARBA" id="ARBA00003819"/>
    </source>
</evidence>
<organism evidence="10 11">
    <name type="scientific">Candidatus Pantoea edessiphila</name>
    <dbReference type="NCBI Taxonomy" id="2044610"/>
    <lineage>
        <taxon>Bacteria</taxon>
        <taxon>Pseudomonadati</taxon>
        <taxon>Pseudomonadota</taxon>
        <taxon>Gammaproteobacteria</taxon>
        <taxon>Enterobacterales</taxon>
        <taxon>Erwiniaceae</taxon>
        <taxon>Pantoea</taxon>
    </lineage>
</organism>
<dbReference type="PRINTS" id="PR01727">
    <property type="entry name" value="DNABINDINGHU"/>
</dbReference>
<dbReference type="GO" id="GO:1990103">
    <property type="term" value="C:DnaA-HU complex"/>
    <property type="evidence" value="ECO:0007669"/>
    <property type="project" value="UniProtKB-ARBA"/>
</dbReference>
<comment type="caution">
    <text evidence="10">The sequence shown here is derived from an EMBL/GenBank/DDBJ whole genome shotgun (WGS) entry which is preliminary data.</text>
</comment>
<dbReference type="SUPFAM" id="SSF47729">
    <property type="entry name" value="IHF-like DNA-binding proteins"/>
    <property type="match status" value="1"/>
</dbReference>
<dbReference type="Gene3D" id="4.10.520.10">
    <property type="entry name" value="IHF-like DNA-binding proteins"/>
    <property type="match status" value="1"/>
</dbReference>
<dbReference type="FunFam" id="4.10.520.10:FF:000001">
    <property type="entry name" value="DNA-binding protein HU"/>
    <property type="match status" value="1"/>
</dbReference>
<dbReference type="GO" id="GO:0030527">
    <property type="term" value="F:structural constituent of chromatin"/>
    <property type="evidence" value="ECO:0007669"/>
    <property type="project" value="InterPro"/>
</dbReference>
<dbReference type="InterPro" id="IPR000119">
    <property type="entry name" value="Hist_DNA-bd"/>
</dbReference>
<dbReference type="CDD" id="cd13831">
    <property type="entry name" value="HU"/>
    <property type="match status" value="1"/>
</dbReference>
<comment type="similarity">
    <text evidence="2 9">Belongs to the bacterial histone-like protein family.</text>
</comment>
<name>A0A2P5T1E6_9GAMM</name>
<dbReference type="GO" id="GO:0006270">
    <property type="term" value="P:DNA replication initiation"/>
    <property type="evidence" value="ECO:0007669"/>
    <property type="project" value="UniProtKB-ARBA"/>
</dbReference>
<dbReference type="GO" id="GO:0006351">
    <property type="term" value="P:DNA-templated transcription"/>
    <property type="evidence" value="ECO:0007669"/>
    <property type="project" value="UniProtKB-ARBA"/>
</dbReference>
<dbReference type="GO" id="GO:0030261">
    <property type="term" value="P:chromosome condensation"/>
    <property type="evidence" value="ECO:0007669"/>
    <property type="project" value="UniProtKB-KW"/>
</dbReference>
<evidence type="ECO:0000256" key="8">
    <source>
        <dbReference type="ARBA" id="ARBA00041875"/>
    </source>
</evidence>
<evidence type="ECO:0000256" key="5">
    <source>
        <dbReference type="ARBA" id="ARBA00023125"/>
    </source>
</evidence>
<evidence type="ECO:0000313" key="10">
    <source>
        <dbReference type="EMBL" id="PPI88405.1"/>
    </source>
</evidence>
<gene>
    <name evidence="10" type="ORF">CRV09_03180</name>
</gene>
<comment type="function">
    <text evidence="1">Histone-like DNA-binding protein which is capable of wrapping DNA to stabilize it, and thus to prevent its denaturation under extreme environmental conditions.</text>
</comment>
<keyword evidence="5 10" id="KW-0238">DNA-binding</keyword>
<dbReference type="GO" id="GO:1990178">
    <property type="term" value="C:HU-DNA complex"/>
    <property type="evidence" value="ECO:0007669"/>
    <property type="project" value="UniProtKB-ARBA"/>
</dbReference>
<dbReference type="Proteomes" id="UP000295937">
    <property type="component" value="Unassembled WGS sequence"/>
</dbReference>
<dbReference type="GO" id="GO:0005829">
    <property type="term" value="C:cytosol"/>
    <property type="evidence" value="ECO:0007669"/>
    <property type="project" value="TreeGrafter"/>
</dbReference>
<evidence type="ECO:0000313" key="11">
    <source>
        <dbReference type="Proteomes" id="UP000295937"/>
    </source>
</evidence>
<dbReference type="InterPro" id="IPR020816">
    <property type="entry name" value="Histone-like_DNA-bd_CS"/>
</dbReference>
<evidence type="ECO:0000256" key="7">
    <source>
        <dbReference type="ARBA" id="ARBA00041399"/>
    </source>
</evidence>
<evidence type="ECO:0000256" key="9">
    <source>
        <dbReference type="RuleBase" id="RU003939"/>
    </source>
</evidence>
<dbReference type="EMBL" id="PDKR01000005">
    <property type="protein sequence ID" value="PPI88405.1"/>
    <property type="molecule type" value="Genomic_DNA"/>
</dbReference>
<dbReference type="GO" id="GO:0003677">
    <property type="term" value="F:DNA binding"/>
    <property type="evidence" value="ECO:0007669"/>
    <property type="project" value="UniProtKB-KW"/>
</dbReference>
<dbReference type="InterPro" id="IPR010992">
    <property type="entry name" value="IHF-like_DNA-bd_dom_sf"/>
</dbReference>